<organism evidence="8 9">
    <name type="scientific">Bacillus thuringiensis</name>
    <dbReference type="NCBI Taxonomy" id="1428"/>
    <lineage>
        <taxon>Bacteria</taxon>
        <taxon>Bacillati</taxon>
        <taxon>Bacillota</taxon>
        <taxon>Bacilli</taxon>
        <taxon>Bacillales</taxon>
        <taxon>Bacillaceae</taxon>
        <taxon>Bacillus</taxon>
        <taxon>Bacillus cereus group</taxon>
    </lineage>
</organism>
<dbReference type="InterPro" id="IPR013552">
    <property type="entry name" value="Thioester_dom"/>
</dbReference>
<evidence type="ECO:0000313" key="8">
    <source>
        <dbReference type="EMBL" id="ANS52456.1"/>
    </source>
</evidence>
<keyword evidence="3" id="KW-0732">Signal</keyword>
<keyword evidence="4" id="KW-1133">Transmembrane helix</keyword>
<evidence type="ECO:0000256" key="2">
    <source>
        <dbReference type="ARBA" id="ARBA00022525"/>
    </source>
</evidence>
<feature type="domain" description="Thioester" evidence="5">
    <location>
        <begin position="67"/>
        <end position="153"/>
    </location>
</feature>
<reference evidence="8 9" key="1">
    <citation type="submission" date="2016-04" db="EMBL/GenBank/DDBJ databases">
        <title>High quality genome of the nematocidal Bacillus thuringiensis MYBT18246.</title>
        <authorList>
            <person name="Hollensteiner J."/>
            <person name="Poehlein A."/>
            <person name="Sproeer C."/>
            <person name="Bunk B."/>
            <person name="Rosenstiel P."/>
            <person name="Schulenburg H."/>
            <person name="Liesegang H."/>
        </authorList>
    </citation>
    <scope>NUCLEOTIDE SEQUENCE [LARGE SCALE GENOMIC DNA]</scope>
    <source>
        <strain evidence="8 9">MYBT18246</strain>
        <plasmid evidence="8 9">p55166</plasmid>
    </source>
</reference>
<evidence type="ECO:0000256" key="4">
    <source>
        <dbReference type="SAM" id="Phobius"/>
    </source>
</evidence>
<dbReference type="NCBIfam" id="NF033903">
    <property type="entry name" value="VaFE_rpt"/>
    <property type="match status" value="2"/>
</dbReference>
<geneLocation type="plasmid" evidence="8 9">
    <name>p55166</name>
</geneLocation>
<dbReference type="Gene3D" id="2.60.40.3930">
    <property type="match status" value="2"/>
</dbReference>
<feature type="domain" description="SpaA-like prealbumin fold" evidence="6">
    <location>
        <begin position="291"/>
        <end position="375"/>
    </location>
</feature>
<protein>
    <submittedName>
        <fullName evidence="8">Collagen adhesion protein</fullName>
    </submittedName>
</protein>
<dbReference type="SUPFAM" id="SSF49478">
    <property type="entry name" value="Cna protein B-type domain"/>
    <property type="match status" value="3"/>
</dbReference>
<dbReference type="NCBIfam" id="TIGR03934">
    <property type="entry name" value="TQXA_dom"/>
    <property type="match status" value="1"/>
</dbReference>
<keyword evidence="2" id="KW-0964">Secreted</keyword>
<dbReference type="Pfam" id="PF08341">
    <property type="entry name" value="TED"/>
    <property type="match status" value="1"/>
</dbReference>
<evidence type="ECO:0000256" key="3">
    <source>
        <dbReference type="ARBA" id="ARBA00022729"/>
    </source>
</evidence>
<comment type="similarity">
    <text evidence="1">Belongs to the serine-aspartate repeat-containing protein (SDr) family.</text>
</comment>
<feature type="domain" description="T-Q ester bond containing" evidence="7">
    <location>
        <begin position="561"/>
        <end position="680"/>
    </location>
</feature>
<dbReference type="EMBL" id="CP015357">
    <property type="protein sequence ID" value="ANS52456.1"/>
    <property type="molecule type" value="Genomic_DNA"/>
</dbReference>
<feature type="domain" description="SpaA-like prealbumin fold" evidence="6">
    <location>
        <begin position="379"/>
        <end position="467"/>
    </location>
</feature>
<dbReference type="PANTHER" id="PTHR36108">
    <property type="entry name" value="COLOSSIN-B-RELATED"/>
    <property type="match status" value="1"/>
</dbReference>
<dbReference type="InterPro" id="IPR023849">
    <property type="entry name" value="TQXA_dom"/>
</dbReference>
<keyword evidence="8" id="KW-0614">Plasmid</keyword>
<dbReference type="PANTHER" id="PTHR36108:SF13">
    <property type="entry name" value="COLOSSIN-B-RELATED"/>
    <property type="match status" value="1"/>
</dbReference>
<dbReference type="InterPro" id="IPR041033">
    <property type="entry name" value="SpaA_PFL_dom_1"/>
</dbReference>
<evidence type="ECO:0000313" key="9">
    <source>
        <dbReference type="Proteomes" id="UP000092743"/>
    </source>
</evidence>
<dbReference type="AlphaFoldDB" id="A0A9W3X4D7"/>
<name>A0A9W3X4D7_BACTU</name>
<dbReference type="Pfam" id="PF17802">
    <property type="entry name" value="SpaA"/>
    <property type="match status" value="3"/>
</dbReference>
<feature type="domain" description="T-Q ester bond containing" evidence="7">
    <location>
        <begin position="684"/>
        <end position="803"/>
    </location>
</feature>
<dbReference type="Gene3D" id="2.60.40.10">
    <property type="entry name" value="Immunoglobulins"/>
    <property type="match status" value="3"/>
</dbReference>
<dbReference type="RefSeq" id="WP_065487160.1">
    <property type="nucleotide sequence ID" value="NZ_CP015357.1"/>
</dbReference>
<evidence type="ECO:0000259" key="5">
    <source>
        <dbReference type="Pfam" id="PF08341"/>
    </source>
</evidence>
<sequence length="870" mass="96206">MTKRFVYSKSLALVMSLCMFFISVLIPMKSASAEVIHRENYEMNWAYSPQYGKNVRTELLKNTSGQIAYCLVYGLKSPNGTDLPEVGRTDDVVYRVLLNGYPQKTPEQLGVPTWQQAHYATQLSIWHALGQINTGELQFKDAAVEQATKAITYAADHTGDTQDVYMNVQPTDKQEAKLNGEYFETTTYAVETNAKKGEYKIQLQEAPAGTRVVTEQGEAKETFQLGEKFRVQVPKSSKSAELSLRVTANLTNQHAVMYKGTSVIQDATVLLEHSQEKVSQDLQVFWKAVGGLKILKVDENKKPLAGAVFEVLASDQKSMGTITTNEKGIASLDNIEIGTYVVKEVKSPVGYILNDTPQTLEVKTGEMVTWTAENKQIKGNVQLLKVDAEHPEKKVAGVTFQLENSAGKVISEHTTDENGLIKVENIPFGSYTFVESKAKEGYVLSQEPIPFQITEQGQTIELEAKNQPIYGELELTKIDVADGNVKLPNAEFEIRNEKGEIVAKGKTNAEGVATFKLGYGKYTYKETASPDGYMLNEETFSFEIKQNGEIVKHIVADEKIPSIQTTATDKTDGAKEMHTSKSVTIQDKVDYNDLLVGKEYTLTGKVMDKSTGKPLVVDGKEVTVEAKFTPKEANGSITLDFTCNATGLEGKEVVVFEKLFKDGKMVTSHEDINDKGQTVKFVNPEVKTTALNKVDGSKELEATDSVTIQDKVEYKDLIVGKEYVVKGKLMDKATNKPLQVDGKEVTSETTFTAKEKDGSVTLDFTFNASALEGKEVVVFEDVYQNDVLVATHADIQDKGQTVKFKSKPEQPIKVQPIVKAVEPAPKKVENTLPTTGGKEENPYWKWIGAVMMLLGGFVAIRAYRTQKANK</sequence>
<feature type="domain" description="SpaA-like prealbumin fold" evidence="6">
    <location>
        <begin position="471"/>
        <end position="552"/>
    </location>
</feature>
<feature type="transmembrane region" description="Helical" evidence="4">
    <location>
        <begin position="843"/>
        <end position="863"/>
    </location>
</feature>
<dbReference type="Pfam" id="PF18202">
    <property type="entry name" value="TQ"/>
    <property type="match status" value="2"/>
</dbReference>
<dbReference type="Proteomes" id="UP000092743">
    <property type="component" value="Plasmid p55166"/>
</dbReference>
<accession>A0A9W3X4D7</accession>
<keyword evidence="4" id="KW-0472">Membrane</keyword>
<gene>
    <name evidence="8" type="ORF">BT246_71660</name>
</gene>
<proteinExistence type="inferred from homology"/>
<evidence type="ECO:0000259" key="7">
    <source>
        <dbReference type="Pfam" id="PF18202"/>
    </source>
</evidence>
<dbReference type="InterPro" id="IPR013783">
    <property type="entry name" value="Ig-like_fold"/>
</dbReference>
<evidence type="ECO:0000256" key="1">
    <source>
        <dbReference type="ARBA" id="ARBA00007257"/>
    </source>
</evidence>
<keyword evidence="4" id="KW-0812">Transmembrane</keyword>
<evidence type="ECO:0000259" key="6">
    <source>
        <dbReference type="Pfam" id="PF17802"/>
    </source>
</evidence>
<dbReference type="InterPro" id="IPR041100">
    <property type="entry name" value="TQ"/>
</dbReference>